<dbReference type="EMBL" id="JBHSBM010000075">
    <property type="protein sequence ID" value="MFC4063040.1"/>
    <property type="molecule type" value="Genomic_DNA"/>
</dbReference>
<dbReference type="Proteomes" id="UP001595850">
    <property type="component" value="Unassembled WGS sequence"/>
</dbReference>
<dbReference type="Pfam" id="PF14317">
    <property type="entry name" value="YcxB"/>
    <property type="match status" value="1"/>
</dbReference>
<feature type="transmembrane region" description="Helical" evidence="1">
    <location>
        <begin position="15"/>
        <end position="34"/>
    </location>
</feature>
<evidence type="ECO:0000256" key="1">
    <source>
        <dbReference type="SAM" id="Phobius"/>
    </source>
</evidence>
<protein>
    <submittedName>
        <fullName evidence="3">YcxB family protein</fullName>
    </submittedName>
</protein>
<reference evidence="4" key="1">
    <citation type="journal article" date="2019" name="Int. J. Syst. Evol. Microbiol.">
        <title>The Global Catalogue of Microorganisms (GCM) 10K type strain sequencing project: providing services to taxonomists for standard genome sequencing and annotation.</title>
        <authorList>
            <consortium name="The Broad Institute Genomics Platform"/>
            <consortium name="The Broad Institute Genome Sequencing Center for Infectious Disease"/>
            <person name="Wu L."/>
            <person name="Ma J."/>
        </authorList>
    </citation>
    <scope>NUCLEOTIDE SEQUENCE [LARGE SCALE GENOMIC DNA]</scope>
    <source>
        <strain evidence="4">TBRC 4489</strain>
    </source>
</reference>
<keyword evidence="1" id="KW-0472">Membrane</keyword>
<sequence>MARALGQGARQQLKIHYLVSSSILIASGLVCILVDAPYMGTVLLVAAVVSPLLVTWSLRRTGRRQLTYLCVPTILRMTDDGYEARTDQSTTTMRWSLFGRIVAGPEFWLFFVNKQFTGFLPRRAFSTEQQAEFDGFLAAREHTRAA</sequence>
<organism evidence="3 4">
    <name type="scientific">Planomonospora corallina</name>
    <dbReference type="NCBI Taxonomy" id="1806052"/>
    <lineage>
        <taxon>Bacteria</taxon>
        <taxon>Bacillati</taxon>
        <taxon>Actinomycetota</taxon>
        <taxon>Actinomycetes</taxon>
        <taxon>Streptosporangiales</taxon>
        <taxon>Streptosporangiaceae</taxon>
        <taxon>Planomonospora</taxon>
    </lineage>
</organism>
<name>A0ABV8IIV3_9ACTN</name>
<dbReference type="InterPro" id="IPR025588">
    <property type="entry name" value="YcxB-like_C"/>
</dbReference>
<keyword evidence="1" id="KW-1133">Transmembrane helix</keyword>
<evidence type="ECO:0000259" key="2">
    <source>
        <dbReference type="Pfam" id="PF14317"/>
    </source>
</evidence>
<evidence type="ECO:0000313" key="3">
    <source>
        <dbReference type="EMBL" id="MFC4063040.1"/>
    </source>
</evidence>
<comment type="caution">
    <text evidence="3">The sequence shown here is derived from an EMBL/GenBank/DDBJ whole genome shotgun (WGS) entry which is preliminary data.</text>
</comment>
<accession>A0ABV8IIV3</accession>
<evidence type="ECO:0000313" key="4">
    <source>
        <dbReference type="Proteomes" id="UP001595850"/>
    </source>
</evidence>
<keyword evidence="4" id="KW-1185">Reference proteome</keyword>
<gene>
    <name evidence="3" type="ORF">ACFOWE_32580</name>
</gene>
<proteinExistence type="predicted"/>
<dbReference type="RefSeq" id="WP_377294690.1">
    <property type="nucleotide sequence ID" value="NZ_JBHSBM010000075.1"/>
</dbReference>
<feature type="domain" description="YcxB-like C-terminal" evidence="2">
    <location>
        <begin position="78"/>
        <end position="137"/>
    </location>
</feature>
<feature type="transmembrane region" description="Helical" evidence="1">
    <location>
        <begin position="40"/>
        <end position="58"/>
    </location>
</feature>
<keyword evidence="1" id="KW-0812">Transmembrane</keyword>